<evidence type="ECO:0000313" key="1">
    <source>
        <dbReference type="EMBL" id="ANH79164.1"/>
    </source>
</evidence>
<reference evidence="2" key="1">
    <citation type="submission" date="2016-03" db="EMBL/GenBank/DDBJ databases">
        <title>Culture-independent genomics supports pathogen discovery for uncultivable bacteria within the genus Chlamydia.</title>
        <authorList>
            <person name="Taylor-Brown A."/>
            <person name="Bachmann N.L."/>
            <person name="Borel N."/>
            <person name="Polkinghorne A."/>
        </authorList>
    </citation>
    <scope>NUCLEOTIDE SEQUENCE [LARGE SCALE GENOMIC DNA]</scope>
    <source>
        <strain evidence="2">2742-308</strain>
    </source>
</reference>
<proteinExistence type="predicted"/>
<name>A0A1A9HYP6_9CHLA</name>
<dbReference type="EMBL" id="CP014639">
    <property type="protein sequence ID" value="ANH79164.1"/>
    <property type="molecule type" value="Genomic_DNA"/>
</dbReference>
<dbReference type="KEGG" id="csaz:Cs308_0994"/>
<accession>A0A1A9HYP6</accession>
<evidence type="ECO:0000313" key="2">
    <source>
        <dbReference type="Proteomes" id="UP000078162"/>
    </source>
</evidence>
<protein>
    <submittedName>
        <fullName evidence="1">Uncharacterized protein</fullName>
    </submittedName>
</protein>
<organism evidence="1 2">
    <name type="scientific">Candidatus Chlamydia sanziniae</name>
    <dbReference type="NCBI Taxonomy" id="1806891"/>
    <lineage>
        <taxon>Bacteria</taxon>
        <taxon>Pseudomonadati</taxon>
        <taxon>Chlamydiota</taxon>
        <taxon>Chlamydiia</taxon>
        <taxon>Chlamydiales</taxon>
        <taxon>Chlamydiaceae</taxon>
        <taxon>Chlamydia/Chlamydophila group</taxon>
        <taxon>Chlamydia</taxon>
    </lineage>
</organism>
<dbReference type="Proteomes" id="UP000078162">
    <property type="component" value="Chromosome"/>
</dbReference>
<gene>
    <name evidence="1" type="ORF">Cs308_0994</name>
</gene>
<dbReference type="AlphaFoldDB" id="A0A1A9HYP6"/>
<dbReference type="PATRIC" id="fig|1806891.3.peg.985"/>
<sequence length="37" mass="4022">MMYGVIALTTAILLVSIITLILSKVLEQKQVLSTTES</sequence>
<keyword evidence="2" id="KW-1185">Reference proteome</keyword>